<evidence type="ECO:0000256" key="1">
    <source>
        <dbReference type="ARBA" id="ARBA00022730"/>
    </source>
</evidence>
<name>A0A4D7K0J3_9BACT</name>
<comment type="subunit">
    <text evidence="7">Homodimer. Binds to stalled ribosomes, contacting rRNA.</text>
</comment>
<dbReference type="GO" id="GO:0016887">
    <property type="term" value="F:ATP hydrolysis activity"/>
    <property type="evidence" value="ECO:0007669"/>
    <property type="project" value="InterPro"/>
</dbReference>
<dbReference type="InterPro" id="IPR005747">
    <property type="entry name" value="MutS2"/>
</dbReference>
<dbReference type="KEGG" id="fpf:DCC35_06450"/>
<dbReference type="GO" id="GO:0072344">
    <property type="term" value="P:rescue of stalled ribosome"/>
    <property type="evidence" value="ECO:0007669"/>
    <property type="project" value="UniProtKB-UniRule"/>
</dbReference>
<keyword evidence="2 7" id="KW-0547">Nucleotide-binding</keyword>
<dbReference type="SMART" id="SM00534">
    <property type="entry name" value="MUTSac"/>
    <property type="match status" value="1"/>
</dbReference>
<dbReference type="InterPro" id="IPR002625">
    <property type="entry name" value="Smr_dom"/>
</dbReference>
<evidence type="ECO:0000256" key="6">
    <source>
        <dbReference type="ARBA" id="ARBA00023125"/>
    </source>
</evidence>
<dbReference type="Pfam" id="PF01713">
    <property type="entry name" value="Smr"/>
    <property type="match status" value="1"/>
</dbReference>
<dbReference type="InterPro" id="IPR046893">
    <property type="entry name" value="MSSS"/>
</dbReference>
<dbReference type="InterPro" id="IPR007696">
    <property type="entry name" value="DNA_mismatch_repair_MutS_core"/>
</dbReference>
<dbReference type="InterPro" id="IPR036063">
    <property type="entry name" value="Smr_dom_sf"/>
</dbReference>
<feature type="region of interest" description="Disordered" evidence="8">
    <location>
        <begin position="608"/>
        <end position="638"/>
    </location>
</feature>
<dbReference type="GO" id="GO:0045910">
    <property type="term" value="P:negative regulation of DNA recombination"/>
    <property type="evidence" value="ECO:0007669"/>
    <property type="project" value="InterPro"/>
</dbReference>
<dbReference type="NCBIfam" id="TIGR01069">
    <property type="entry name" value="mutS2"/>
    <property type="match status" value="1"/>
</dbReference>
<dbReference type="Pfam" id="PF20297">
    <property type="entry name" value="MSSS"/>
    <property type="match status" value="1"/>
</dbReference>
<dbReference type="GO" id="GO:0043023">
    <property type="term" value="F:ribosomal large subunit binding"/>
    <property type="evidence" value="ECO:0007669"/>
    <property type="project" value="UniProtKB-UniRule"/>
</dbReference>
<keyword evidence="4 7" id="KW-0067">ATP-binding</keyword>
<dbReference type="GO" id="GO:0004519">
    <property type="term" value="F:endonuclease activity"/>
    <property type="evidence" value="ECO:0007669"/>
    <property type="project" value="UniProtKB-UniRule"/>
</dbReference>
<keyword evidence="7 10" id="KW-0255">Endonuclease</keyword>
<dbReference type="InterPro" id="IPR027417">
    <property type="entry name" value="P-loop_NTPase"/>
</dbReference>
<dbReference type="RefSeq" id="WP_137089994.1">
    <property type="nucleotide sequence ID" value="NZ_CP028923.1"/>
</dbReference>
<accession>A0A4D7K0J3</accession>
<dbReference type="InterPro" id="IPR036187">
    <property type="entry name" value="DNA_mismatch_repair_MutS_sf"/>
</dbReference>
<dbReference type="InterPro" id="IPR000432">
    <property type="entry name" value="DNA_mismatch_repair_MutS_C"/>
</dbReference>
<dbReference type="OrthoDB" id="9808166at2"/>
<comment type="function">
    <text evidence="7">Endonuclease that is involved in the suppression of homologous recombination and thus may have a key role in the control of bacterial genetic diversity.</text>
</comment>
<keyword evidence="1 7" id="KW-0699">rRNA-binding</keyword>
<dbReference type="InterPro" id="IPR045076">
    <property type="entry name" value="MutS"/>
</dbReference>
<dbReference type="SUPFAM" id="SSF160443">
    <property type="entry name" value="SMR domain-like"/>
    <property type="match status" value="1"/>
</dbReference>
<dbReference type="Gene3D" id="3.30.1370.110">
    <property type="match status" value="1"/>
</dbReference>
<evidence type="ECO:0000256" key="5">
    <source>
        <dbReference type="ARBA" id="ARBA00022884"/>
    </source>
</evidence>
<keyword evidence="5 7" id="KW-0694">RNA-binding</keyword>
<evidence type="ECO:0000256" key="7">
    <source>
        <dbReference type="HAMAP-Rule" id="MF_00092"/>
    </source>
</evidence>
<comment type="function">
    <text evidence="7">Acts as a ribosome collision sensor, splitting the ribosome into its 2 subunits. Detects stalled/collided 70S ribosomes which it binds and splits by an ATP-hydrolysis driven conformational change. Acts upstream of the ribosome quality control system (RQC), a ribosome-associated complex that mediates the extraction of incompletely synthesized nascent chains from stalled ribosomes and their subsequent degradation. Probably generates substrates for RQC.</text>
</comment>
<dbReference type="EC" id="3.6.4.-" evidence="7"/>
<evidence type="ECO:0000313" key="11">
    <source>
        <dbReference type="Proteomes" id="UP000298616"/>
    </source>
</evidence>
<dbReference type="PROSITE" id="PS50828">
    <property type="entry name" value="SMR"/>
    <property type="match status" value="1"/>
</dbReference>
<evidence type="ECO:0000256" key="3">
    <source>
        <dbReference type="ARBA" id="ARBA00022801"/>
    </source>
</evidence>
<dbReference type="Pfam" id="PF00488">
    <property type="entry name" value="MutS_V"/>
    <property type="match status" value="1"/>
</dbReference>
<evidence type="ECO:0000313" key="10">
    <source>
        <dbReference type="EMBL" id="QCK14404.1"/>
    </source>
</evidence>
<feature type="binding site" evidence="7">
    <location>
        <begin position="342"/>
        <end position="349"/>
    </location>
    <ligand>
        <name>ATP</name>
        <dbReference type="ChEBI" id="CHEBI:30616"/>
    </ligand>
</feature>
<dbReference type="GO" id="GO:0005524">
    <property type="term" value="F:ATP binding"/>
    <property type="evidence" value="ECO:0007669"/>
    <property type="project" value="UniProtKB-UniRule"/>
</dbReference>
<proteinExistence type="inferred from homology"/>
<dbReference type="SUPFAM" id="SSF48334">
    <property type="entry name" value="DNA repair protein MutS, domain III"/>
    <property type="match status" value="1"/>
</dbReference>
<reference evidence="10 11" key="1">
    <citation type="submission" date="2018-04" db="EMBL/GenBank/DDBJ databases">
        <title>Complete genome uncultured novel isolate.</title>
        <authorList>
            <person name="Merlino G."/>
        </authorList>
    </citation>
    <scope>NUCLEOTIDE SEQUENCE [LARGE SCALE GENOMIC DNA]</scope>
    <source>
        <strain evidence="11">R1DC9</strain>
    </source>
</reference>
<evidence type="ECO:0000256" key="8">
    <source>
        <dbReference type="SAM" id="MobiDB-lite"/>
    </source>
</evidence>
<keyword evidence="11" id="KW-1185">Reference proteome</keyword>
<protein>
    <recommendedName>
        <fullName evidence="7">Endonuclease MutS2</fullName>
        <ecNumber evidence="7">3.1.-.-</ecNumber>
    </recommendedName>
    <alternativeName>
        <fullName evidence="7">Ribosome-associated protein quality control-upstream factor</fullName>
        <shortName evidence="7">RQC-upstream factor</shortName>
        <shortName evidence="7">RqcU</shortName>
        <ecNumber evidence="7">3.6.4.-</ecNumber>
    </alternativeName>
</protein>
<dbReference type="EC" id="3.1.-.-" evidence="7"/>
<dbReference type="GO" id="GO:0140664">
    <property type="term" value="F:ATP-dependent DNA damage sensor activity"/>
    <property type="evidence" value="ECO:0007669"/>
    <property type="project" value="InterPro"/>
</dbReference>
<dbReference type="PANTHER" id="PTHR48466:SF2">
    <property type="entry name" value="OS10G0509000 PROTEIN"/>
    <property type="match status" value="1"/>
</dbReference>
<dbReference type="GO" id="GO:0006298">
    <property type="term" value="P:mismatch repair"/>
    <property type="evidence" value="ECO:0007669"/>
    <property type="project" value="InterPro"/>
</dbReference>
<dbReference type="Proteomes" id="UP000298616">
    <property type="component" value="Chromosome"/>
</dbReference>
<dbReference type="EMBL" id="CP028923">
    <property type="protein sequence ID" value="QCK14404.1"/>
    <property type="molecule type" value="Genomic_DNA"/>
</dbReference>
<feature type="compositionally biased region" description="Basic and acidic residues" evidence="8">
    <location>
        <begin position="608"/>
        <end position="635"/>
    </location>
</feature>
<dbReference type="PIRSF" id="PIRSF005814">
    <property type="entry name" value="MutS_YshD"/>
    <property type="match status" value="1"/>
</dbReference>
<dbReference type="HAMAP" id="MF_00092">
    <property type="entry name" value="MutS2"/>
    <property type="match status" value="1"/>
</dbReference>
<organism evidence="10 11">
    <name type="scientific">Mangrovivirga cuniculi</name>
    <dbReference type="NCBI Taxonomy" id="2715131"/>
    <lineage>
        <taxon>Bacteria</taxon>
        <taxon>Pseudomonadati</taxon>
        <taxon>Bacteroidota</taxon>
        <taxon>Cytophagia</taxon>
        <taxon>Cytophagales</taxon>
        <taxon>Mangrovivirgaceae</taxon>
        <taxon>Mangrovivirga</taxon>
    </lineage>
</organism>
<dbReference type="SUPFAM" id="SSF52540">
    <property type="entry name" value="P-loop containing nucleoside triphosphate hydrolases"/>
    <property type="match status" value="1"/>
</dbReference>
<evidence type="ECO:0000259" key="9">
    <source>
        <dbReference type="PROSITE" id="PS50828"/>
    </source>
</evidence>
<dbReference type="SMART" id="SM00533">
    <property type="entry name" value="MUTSd"/>
    <property type="match status" value="1"/>
</dbReference>
<keyword evidence="3 7" id="KW-0378">Hydrolase</keyword>
<comment type="similarity">
    <text evidence="7">Belongs to the DNA mismatch repair MutS family. MutS2 subfamily.</text>
</comment>
<feature type="domain" description="Smr" evidence="9">
    <location>
        <begin position="726"/>
        <end position="801"/>
    </location>
</feature>
<sequence>MLYPQNLEEKLGFQYIRKTLSEGCKTKAGKEFVDKIRFSHHKNDVSKMLTQTNEYKMLLEEGVVIDLADGIEISPFINKIKLSGAWLEAIELLQLVQYLSKSLSLLTFFESQSEEFPSLKRLGENLNIPRHLFKEVERAIDEKGTVRNTASKELNLIRKDLIDAEVKARKVLNRVMSDADKQGFIPEGMTLTVRGGRMVIPVQAEYKRVLKGFVHDESSTGQTVFMEPTEVLEINNDIRDLQLRERREVIRILTSLTEQFSPFFEDLGQIIKYIGLLDFIRSKARLAQTLEAVYPGINKDGKLEIVDGFNPVLLLTHQGSEKPVRPLTVHLERDQRILIISGPNAGGKSVALKTMGVIQYMLQCGLLVPVGEGSTFPLFRDIFADIGDEQSIENDLSTYSSHLKNMSHFLKFCGKRTLFLIDEFGTGTEPKFGGTIAESILEELLKSLAYGVITTHYGNLKARAESTEGLINGSMLFDQQKLEPLYMLEQGKPGSSFAFEIASKTGIPKSVIEKAKSLLGEETVNMEELLHQLEKERLSFSQLVAENSKLKKDLSSQLQSFRDKESNLEANRKKYINEAKAEAKRLIKEANKEIENTIRRIKEVNAEKEATKEARQKLSEKESKLKVKEQPKETEVEGYDVEEGPINVGDSVRIKGQEATGEVMSLKGKDATVAVGQLQTTIKLNRLEKVSKRSARKQEREKKFSGGGVYQSLNMNQRLAEFNSELDIRGKRVEEAFNVVESFMDDAHMFGIKEVRILHGKGNGVLKDFVRNQLGNMSFVKSYRDEHADRGGAGITIVKLG</sequence>
<dbReference type="GO" id="GO:0019843">
    <property type="term" value="F:rRNA binding"/>
    <property type="evidence" value="ECO:0007669"/>
    <property type="project" value="UniProtKB-UniRule"/>
</dbReference>
<evidence type="ECO:0000256" key="2">
    <source>
        <dbReference type="ARBA" id="ARBA00022741"/>
    </source>
</evidence>
<dbReference type="PANTHER" id="PTHR48466">
    <property type="entry name" value="OS10G0509000 PROTEIN-RELATED"/>
    <property type="match status" value="1"/>
</dbReference>
<dbReference type="Gene3D" id="3.40.50.300">
    <property type="entry name" value="P-loop containing nucleotide triphosphate hydrolases"/>
    <property type="match status" value="1"/>
</dbReference>
<keyword evidence="7" id="KW-0540">Nuclease</keyword>
<gene>
    <name evidence="7" type="primary">mutS2</name>
    <name evidence="7" type="synonym">rqcU</name>
    <name evidence="10" type="ORF">DCC35_06450</name>
</gene>
<evidence type="ECO:0000256" key="4">
    <source>
        <dbReference type="ARBA" id="ARBA00022840"/>
    </source>
</evidence>
<keyword evidence="6 7" id="KW-0238">DNA-binding</keyword>
<dbReference type="GO" id="GO:0030983">
    <property type="term" value="F:mismatched DNA binding"/>
    <property type="evidence" value="ECO:0007669"/>
    <property type="project" value="InterPro"/>
</dbReference>
<dbReference type="AlphaFoldDB" id="A0A4D7K0J3"/>
<dbReference type="SMART" id="SM00463">
    <property type="entry name" value="SMR"/>
    <property type="match status" value="1"/>
</dbReference>